<dbReference type="SUPFAM" id="SSF50998">
    <property type="entry name" value="Quinoprotein alcohol dehydrogenase-like"/>
    <property type="match status" value="1"/>
</dbReference>
<accession>A0A7W9GC72</accession>
<feature type="domain" description="Beta-lactamase-related" evidence="2">
    <location>
        <begin position="267"/>
        <end position="597"/>
    </location>
</feature>
<dbReference type="Proteomes" id="UP000579153">
    <property type="component" value="Unassembled WGS sequence"/>
</dbReference>
<proteinExistence type="predicted"/>
<dbReference type="InterPro" id="IPR012338">
    <property type="entry name" value="Beta-lactam/transpept-like"/>
</dbReference>
<evidence type="ECO:0000256" key="1">
    <source>
        <dbReference type="SAM" id="SignalP"/>
    </source>
</evidence>
<evidence type="ECO:0000313" key="4">
    <source>
        <dbReference type="Proteomes" id="UP000579153"/>
    </source>
</evidence>
<organism evidence="3 4">
    <name type="scientific">Nonomuraea jabiensis</name>
    <dbReference type="NCBI Taxonomy" id="882448"/>
    <lineage>
        <taxon>Bacteria</taxon>
        <taxon>Bacillati</taxon>
        <taxon>Actinomycetota</taxon>
        <taxon>Actinomycetes</taxon>
        <taxon>Streptosporangiales</taxon>
        <taxon>Streptosporangiaceae</taxon>
        <taxon>Nonomuraea</taxon>
    </lineage>
</organism>
<dbReference type="Gene3D" id="3.40.710.10">
    <property type="entry name" value="DD-peptidase/beta-lactamase superfamily"/>
    <property type="match status" value="1"/>
</dbReference>
<keyword evidence="1" id="KW-0732">Signal</keyword>
<dbReference type="RefSeq" id="WP_185074448.1">
    <property type="nucleotide sequence ID" value="NZ_JACHMB010000001.1"/>
</dbReference>
<dbReference type="Pfam" id="PF00144">
    <property type="entry name" value="Beta-lactamase"/>
    <property type="match status" value="1"/>
</dbReference>
<sequence length="612" mass="64166">MDRRHFLTLTGAAGLAAVDLARPALAASYPFGDAGVPDELHAKMGELTPYGVTTVAFTPSGGWVIVTQDGRYFARGVPDACFAELGKMVKAGAKIHCVAFPPEGGDRWVITSDKGMAARGLPQACHQRVSDSYTAGRQVVHVAFPPGGGDRWVVADTTGFYARGVDDECYQMMRNLTQGGRRLTRVAFPKGGGWVAVAQDEFHARAIDDACFKKLNELAAGGWQLHNVAFSAAGGWVASTRGKVPALPADRVWQVENAVGGATIWQRMNAWKTPGVAVAVVVGNKIAWSTGYGWLEAGSGAAAHPETAFQAASISKAVAAVGVMRLTQTLKQPLTGDIRPHLGWTLPLRSCVTSTAVPTIDRVLTHRAGVIGRGSTSPADACTGFDAGGGGFAGYGPGATVPSLLQVMNGAGNSPKIELTTAPGAEFHYSGAGYVLLQRMVEQKSGLSLAAYMDKEVFGPLGMKNSSYALSPGFELAAGHTATGTVIPGKRNRYPESAAAGLYTNVLDLCRMVCYLNKAWTASGDIAGPLTRTSVRTLLTAGPEPTMGRGFFIAGSGTKNFSYTHDGSNYGFKSVFKGYPELGAGYAILANGNNMSLVNEIAAAVRSVYGWA</sequence>
<feature type="signal peptide" evidence="1">
    <location>
        <begin position="1"/>
        <end position="26"/>
    </location>
</feature>
<dbReference type="InterPro" id="IPR050491">
    <property type="entry name" value="AmpC-like"/>
</dbReference>
<evidence type="ECO:0000259" key="2">
    <source>
        <dbReference type="Pfam" id="PF00144"/>
    </source>
</evidence>
<dbReference type="PANTHER" id="PTHR46825">
    <property type="entry name" value="D-ALANYL-D-ALANINE-CARBOXYPEPTIDASE/ENDOPEPTIDASE AMPH"/>
    <property type="match status" value="1"/>
</dbReference>
<feature type="chain" id="PRO_5031234542" evidence="1">
    <location>
        <begin position="27"/>
        <end position="612"/>
    </location>
</feature>
<dbReference type="InterPro" id="IPR001466">
    <property type="entry name" value="Beta-lactam-related"/>
</dbReference>
<dbReference type="AlphaFoldDB" id="A0A7W9GC72"/>
<gene>
    <name evidence="3" type="ORF">HD596_007851</name>
</gene>
<dbReference type="PANTHER" id="PTHR46825:SF12">
    <property type="entry name" value="PENICILLIN-BINDING PROTEIN 4"/>
    <property type="match status" value="1"/>
</dbReference>
<dbReference type="PROSITE" id="PS51318">
    <property type="entry name" value="TAT"/>
    <property type="match status" value="1"/>
</dbReference>
<protein>
    <submittedName>
        <fullName evidence="3">CubicO group peptidase (Beta-lactamase class C family)</fullName>
    </submittedName>
</protein>
<dbReference type="SUPFAM" id="SSF56601">
    <property type="entry name" value="beta-lactamase/transpeptidase-like"/>
    <property type="match status" value="1"/>
</dbReference>
<name>A0A7W9GC72_9ACTN</name>
<keyword evidence="4" id="KW-1185">Reference proteome</keyword>
<evidence type="ECO:0000313" key="3">
    <source>
        <dbReference type="EMBL" id="MBB5781095.1"/>
    </source>
</evidence>
<dbReference type="EMBL" id="JACHMB010000001">
    <property type="protein sequence ID" value="MBB5781095.1"/>
    <property type="molecule type" value="Genomic_DNA"/>
</dbReference>
<dbReference type="InterPro" id="IPR011047">
    <property type="entry name" value="Quinoprotein_ADH-like_sf"/>
</dbReference>
<dbReference type="InterPro" id="IPR006311">
    <property type="entry name" value="TAT_signal"/>
</dbReference>
<comment type="caution">
    <text evidence="3">The sequence shown here is derived from an EMBL/GenBank/DDBJ whole genome shotgun (WGS) entry which is preliminary data.</text>
</comment>
<reference evidence="3 4" key="1">
    <citation type="submission" date="2020-08" db="EMBL/GenBank/DDBJ databases">
        <title>Sequencing the genomes of 1000 actinobacteria strains.</title>
        <authorList>
            <person name="Klenk H.-P."/>
        </authorList>
    </citation>
    <scope>NUCLEOTIDE SEQUENCE [LARGE SCALE GENOMIC DNA]</scope>
    <source>
        <strain evidence="3 4">DSM 45507</strain>
    </source>
</reference>